<keyword evidence="2" id="KW-0547">Nucleotide-binding</keyword>
<keyword evidence="5" id="KW-0067">ATP-binding</keyword>
<dbReference type="Pfam" id="PF13087">
    <property type="entry name" value="AAA_12"/>
    <property type="match status" value="1"/>
</dbReference>
<proteinExistence type="inferred from homology"/>
<dbReference type="InterPro" id="IPR027417">
    <property type="entry name" value="P-loop_NTPase"/>
</dbReference>
<evidence type="ECO:0000256" key="2">
    <source>
        <dbReference type="ARBA" id="ARBA00022741"/>
    </source>
</evidence>
<comment type="caution">
    <text evidence="9">The sequence shown here is derived from an EMBL/GenBank/DDBJ whole genome shotgun (WGS) entry which is preliminary data.</text>
</comment>
<dbReference type="RefSeq" id="WP_322537467.1">
    <property type="nucleotide sequence ID" value="NZ_JAXMRN010000008.1"/>
</dbReference>
<dbReference type="EMBL" id="JAXMRN010000008">
    <property type="protein sequence ID" value="MDZ7550723.1"/>
    <property type="molecule type" value="Genomic_DNA"/>
</dbReference>
<evidence type="ECO:0000256" key="5">
    <source>
        <dbReference type="ARBA" id="ARBA00022840"/>
    </source>
</evidence>
<name>A0AAW9KPK8_HELPX</name>
<evidence type="ECO:0000256" key="3">
    <source>
        <dbReference type="ARBA" id="ARBA00022801"/>
    </source>
</evidence>
<dbReference type="GO" id="GO:0005524">
    <property type="term" value="F:ATP binding"/>
    <property type="evidence" value="ECO:0007669"/>
    <property type="project" value="UniProtKB-KW"/>
</dbReference>
<keyword evidence="4" id="KW-0347">Helicase</keyword>
<protein>
    <submittedName>
        <fullName evidence="9">AAA domain-containing protein</fullName>
    </submittedName>
</protein>
<comment type="similarity">
    <text evidence="1">Belongs to the DNA2/NAM7 helicase family.</text>
</comment>
<keyword evidence="6" id="KW-0175">Coiled coil</keyword>
<feature type="coiled-coil region" evidence="6">
    <location>
        <begin position="134"/>
        <end position="168"/>
    </location>
</feature>
<dbReference type="Gene3D" id="3.40.50.300">
    <property type="entry name" value="P-loop containing nucleotide triphosphate hydrolases"/>
    <property type="match status" value="2"/>
</dbReference>
<feature type="domain" description="AAA+ ATPase" evidence="8">
    <location>
        <begin position="700"/>
        <end position="918"/>
    </location>
</feature>
<dbReference type="Pfam" id="PF13086">
    <property type="entry name" value="AAA_11"/>
    <property type="match status" value="1"/>
</dbReference>
<dbReference type="SUPFAM" id="SSF52540">
    <property type="entry name" value="P-loop containing nucleoside triphosphate hydrolases"/>
    <property type="match status" value="1"/>
</dbReference>
<dbReference type="GO" id="GO:0016787">
    <property type="term" value="F:hydrolase activity"/>
    <property type="evidence" value="ECO:0007669"/>
    <property type="project" value="UniProtKB-KW"/>
</dbReference>
<evidence type="ECO:0000256" key="4">
    <source>
        <dbReference type="ARBA" id="ARBA00022806"/>
    </source>
</evidence>
<dbReference type="CDD" id="cd18808">
    <property type="entry name" value="SF1_C_Upf1"/>
    <property type="match status" value="1"/>
</dbReference>
<evidence type="ECO:0000313" key="10">
    <source>
        <dbReference type="Proteomes" id="UP001294612"/>
    </source>
</evidence>
<dbReference type="PANTHER" id="PTHR43788:SF8">
    <property type="entry name" value="DNA-BINDING PROTEIN SMUBP-2"/>
    <property type="match status" value="1"/>
</dbReference>
<dbReference type="Proteomes" id="UP001294612">
    <property type="component" value="Unassembled WGS sequence"/>
</dbReference>
<gene>
    <name evidence="9" type="ORF">RGC63_03255</name>
</gene>
<dbReference type="AlphaFoldDB" id="A0AAW9KPK8"/>
<dbReference type="InterPro" id="IPR003593">
    <property type="entry name" value="AAA+_ATPase"/>
</dbReference>
<dbReference type="InterPro" id="IPR050534">
    <property type="entry name" value="Coronavir_polyprotein_1ab"/>
</dbReference>
<evidence type="ECO:0000256" key="7">
    <source>
        <dbReference type="SAM" id="MobiDB-lite"/>
    </source>
</evidence>
<evidence type="ECO:0000259" key="8">
    <source>
        <dbReference type="SMART" id="SM00382"/>
    </source>
</evidence>
<evidence type="ECO:0000256" key="6">
    <source>
        <dbReference type="SAM" id="Coils"/>
    </source>
</evidence>
<keyword evidence="3" id="KW-0378">Hydrolase</keyword>
<dbReference type="GO" id="GO:0043139">
    <property type="term" value="F:5'-3' DNA helicase activity"/>
    <property type="evidence" value="ECO:0007669"/>
    <property type="project" value="TreeGrafter"/>
</dbReference>
<dbReference type="SMART" id="SM00382">
    <property type="entry name" value="AAA"/>
    <property type="match status" value="1"/>
</dbReference>
<sequence>MLPFIVGGAILAVGFGVLAAFFDVETEKEKERQNTLKKDIKDYTHKAQQAKKRHKHQQTLKIADHCLNIIQRYLQEIERLQQEKKETPTQLEAVLEQIQQEMKSLPIQQKHALQIYYNRFEDAQRRALAYLGYLSRLKIQLQEKEKRLKSDLGEIKKLEQKVKKNNENIASNQEWLERHREWRDESQSNNPDNADKMQERMDRNKDNIRKAKDFIAKTQNWIKKKECDIDEILKHIQAMEPNYLLPQDFLYVGKLACVNKSEIYAHDGDEESGWNIYGQRLSLESGEHEKKLWDSYNSQEEFYILITRQNKEDNRFFKASLCKGLLYKHILEESVFEVSPMYENAIDWKITKCLFHGIQLLLPIAYKEFKHKKYTPRDTLKVWVTNYDSLLKSVFIAEKEPEPKHMDVLMLFNDRLGSQILKYAYIFNDFNLNYSVLDYQKNVLTLGIAHLMLKCRTTPNHLVLQEVRKLPENFTEIFNDKIFPIERGITFVYEKEKGRYDELAVALGVGMEDMLVYIQTQMRLSQIQAPEYDPFKKWQQIIEHQIQTNSYTQISYQSYTQKNHQYTFKTTDPKIEKIESAIEAKMYGFVGEKAVQRTGKVIGGIDKTNKEICIEFKPLGVTFPQEGFLFLRTDYIAPLERQKKALEQFNRNEIVNQDLKRFLLDPKIIFYTPLGIRLEKFYNQQLTKNQKEIVLKALNEKNIFLIQGPPGAGKTTVIKEIVFQILNASHFAKVCIISQQNIAVDNVLNGLQQQGIKSIVRIGNEDKVQYENIKPYVLENWWSSYKEKIEKKIKQNSINATKNARLHHYMNKWHECIKDKDFRDIDNDIKQLLISQYQVLGATCVGLAVKHLGIELMEFDVTIIDEAGRATAPEILIPALRTKKLILIGDHNQLLPSIDRHLLEQLESDDLQNLDAIDRQLLEESFFENLYKHIPESNKAMLNEQFRMPAPIGSLVSQLFYKEKLKNGVIKNTSQFYDPKNIIRWINVEGEHELEKTSSYNKNQVQKIIELLEQINRALNQRKIRKTIGIITPYNAQKRCLRSEVEKYGFKNFDELKIDTVDAFQGEEADIIIYSTVKTCGNLSFLLDSKRLNVAISRAKENLIFVGKKSFFENLQSDEKNIFSTILQVCR</sequence>
<dbReference type="InterPro" id="IPR041679">
    <property type="entry name" value="DNA2/NAM7-like_C"/>
</dbReference>
<feature type="coiled-coil region" evidence="6">
    <location>
        <begin position="33"/>
        <end position="97"/>
    </location>
</feature>
<dbReference type="PANTHER" id="PTHR43788">
    <property type="entry name" value="DNA2/NAM7 HELICASE FAMILY MEMBER"/>
    <property type="match status" value="1"/>
</dbReference>
<dbReference type="InterPro" id="IPR041677">
    <property type="entry name" value="DNA2/NAM7_AAA_11"/>
</dbReference>
<feature type="region of interest" description="Disordered" evidence="7">
    <location>
        <begin position="180"/>
        <end position="199"/>
    </location>
</feature>
<evidence type="ECO:0000256" key="1">
    <source>
        <dbReference type="ARBA" id="ARBA00007913"/>
    </source>
</evidence>
<accession>A0AAW9KPK8</accession>
<dbReference type="InterPro" id="IPR047187">
    <property type="entry name" value="SF1_C_Upf1"/>
</dbReference>
<organism evidence="9 10">
    <name type="scientific">Helicobacter pylori</name>
    <name type="common">Campylobacter pylori</name>
    <dbReference type="NCBI Taxonomy" id="210"/>
    <lineage>
        <taxon>Bacteria</taxon>
        <taxon>Pseudomonadati</taxon>
        <taxon>Campylobacterota</taxon>
        <taxon>Epsilonproteobacteria</taxon>
        <taxon>Campylobacterales</taxon>
        <taxon>Helicobacteraceae</taxon>
        <taxon>Helicobacter</taxon>
    </lineage>
</organism>
<reference evidence="9" key="1">
    <citation type="submission" date="2023-10" db="EMBL/GenBank/DDBJ databases">
        <title>First insite into the whole-genome sequence variations in clarithromycin resistant Helicobacter pylori clinical isolates in Russia.</title>
        <authorList>
            <person name="Starkova D.A."/>
            <person name="Svarval A.V."/>
            <person name="Polev D.E."/>
            <person name="Saitova A.T."/>
            <person name="Gladyshev N.S."/>
            <person name="Egorova S.A."/>
        </authorList>
    </citation>
    <scope>NUCLEOTIDE SEQUENCE</scope>
    <source>
        <strain evidence="9">HP290</strain>
    </source>
</reference>
<evidence type="ECO:0000313" key="9">
    <source>
        <dbReference type="EMBL" id="MDZ7550723.1"/>
    </source>
</evidence>